<dbReference type="GO" id="GO:0000481">
    <property type="term" value="P:maturation of 5S rRNA"/>
    <property type="evidence" value="ECO:0007669"/>
    <property type="project" value="TreeGrafter"/>
</dbReference>
<accession>D8M617</accession>
<keyword evidence="3" id="KW-0539">Nucleus</keyword>
<reference evidence="4" key="1">
    <citation type="submission" date="2010-02" db="EMBL/GenBank/DDBJ databases">
        <title>Sequencing and annotation of the Blastocystis hominis genome.</title>
        <authorList>
            <person name="Wincker P."/>
        </authorList>
    </citation>
    <scope>NUCLEOTIDE SEQUENCE</scope>
    <source>
        <strain evidence="4">Singapore isolate B</strain>
    </source>
</reference>
<dbReference type="GO" id="GO:0045292">
    <property type="term" value="P:mRNA cis splicing, via spliceosome"/>
    <property type="evidence" value="ECO:0007669"/>
    <property type="project" value="TreeGrafter"/>
</dbReference>
<gene>
    <name evidence="4" type="ORF">GSBLH_T00006656001</name>
</gene>
<dbReference type="GO" id="GO:0046540">
    <property type="term" value="C:U4/U6 x U5 tri-snRNP complex"/>
    <property type="evidence" value="ECO:0007669"/>
    <property type="project" value="TreeGrafter"/>
</dbReference>
<name>D8M617_BLAHO</name>
<evidence type="ECO:0000256" key="3">
    <source>
        <dbReference type="ARBA" id="ARBA00023242"/>
    </source>
</evidence>
<comment type="subcellular location">
    <subcellularLocation>
        <location evidence="1">Nucleus</location>
    </subcellularLocation>
</comment>
<dbReference type="OrthoDB" id="5583at2759"/>
<protein>
    <submittedName>
        <fullName evidence="4">Uncharacterized protein</fullName>
    </submittedName>
</protein>
<dbReference type="InterPro" id="IPR005011">
    <property type="entry name" value="SNU66/SART1"/>
</dbReference>
<dbReference type="Proteomes" id="UP000008312">
    <property type="component" value="Unassembled WGS sequence"/>
</dbReference>
<evidence type="ECO:0000256" key="1">
    <source>
        <dbReference type="ARBA" id="ARBA00004123"/>
    </source>
</evidence>
<comment type="similarity">
    <text evidence="2">Belongs to the SNU66/SART1 family.</text>
</comment>
<dbReference type="PANTHER" id="PTHR14152:SF5">
    <property type="entry name" value="U4_U6.U5 TRI-SNRNP-ASSOCIATED PROTEIN 1"/>
    <property type="match status" value="1"/>
</dbReference>
<sequence length="115" mass="13446">MEDFFEQPRLGRGLGDALKYLRAQKVEDVEEEAYGRRNDTVIRSSNEESGFTLEHRDKNGRLLTTKEAFRQFSYQFHGKMPGRRNKDRKNKNFARGMASKGVHCVVCLETGIWRF</sequence>
<dbReference type="Pfam" id="PF03343">
    <property type="entry name" value="SART-1"/>
    <property type="match status" value="1"/>
</dbReference>
<dbReference type="EMBL" id="FN668661">
    <property type="protein sequence ID" value="CBK23616.2"/>
    <property type="molecule type" value="Genomic_DNA"/>
</dbReference>
<evidence type="ECO:0000313" key="5">
    <source>
        <dbReference type="Proteomes" id="UP000008312"/>
    </source>
</evidence>
<dbReference type="InParanoid" id="D8M617"/>
<dbReference type="AlphaFoldDB" id="D8M617"/>
<keyword evidence="5" id="KW-1185">Reference proteome</keyword>
<evidence type="ECO:0000313" key="4">
    <source>
        <dbReference type="EMBL" id="CBK23616.2"/>
    </source>
</evidence>
<evidence type="ECO:0000256" key="2">
    <source>
        <dbReference type="ARBA" id="ARBA00006076"/>
    </source>
</evidence>
<proteinExistence type="inferred from homology"/>
<organism evidence="4">
    <name type="scientific">Blastocystis hominis</name>
    <dbReference type="NCBI Taxonomy" id="12968"/>
    <lineage>
        <taxon>Eukaryota</taxon>
        <taxon>Sar</taxon>
        <taxon>Stramenopiles</taxon>
        <taxon>Bigyra</taxon>
        <taxon>Opalozoa</taxon>
        <taxon>Opalinata</taxon>
        <taxon>Blastocystidae</taxon>
        <taxon>Blastocystis</taxon>
    </lineage>
</organism>
<dbReference type="RefSeq" id="XP_012897664.1">
    <property type="nucleotide sequence ID" value="XM_013042210.1"/>
</dbReference>
<dbReference type="GeneID" id="24922780"/>
<dbReference type="PANTHER" id="PTHR14152">
    <property type="entry name" value="SQUAMOUS CELL CARCINOMA ANTIGEN RECOGNISED BY CYTOTOXIC T LYMPHOCYTES"/>
    <property type="match status" value="1"/>
</dbReference>